<organism evidence="1 2">
    <name type="scientific">Aspergillus vadensis (strain CBS 113365 / IMI 142717 / IBT 24658)</name>
    <dbReference type="NCBI Taxonomy" id="1448311"/>
    <lineage>
        <taxon>Eukaryota</taxon>
        <taxon>Fungi</taxon>
        <taxon>Dikarya</taxon>
        <taxon>Ascomycota</taxon>
        <taxon>Pezizomycotina</taxon>
        <taxon>Eurotiomycetes</taxon>
        <taxon>Eurotiomycetidae</taxon>
        <taxon>Eurotiales</taxon>
        <taxon>Aspergillaceae</taxon>
        <taxon>Aspergillus</taxon>
        <taxon>Aspergillus subgen. Circumdati</taxon>
    </lineage>
</organism>
<dbReference type="EMBL" id="KZ821631">
    <property type="protein sequence ID" value="PYH67137.1"/>
    <property type="molecule type" value="Genomic_DNA"/>
</dbReference>
<gene>
    <name evidence="1" type="ORF">BO88DRAFT_406365</name>
</gene>
<protein>
    <submittedName>
        <fullName evidence="1">Uncharacterized protein</fullName>
    </submittedName>
</protein>
<evidence type="ECO:0000313" key="1">
    <source>
        <dbReference type="EMBL" id="PYH67137.1"/>
    </source>
</evidence>
<dbReference type="RefSeq" id="XP_025560931.1">
    <property type="nucleotide sequence ID" value="XM_025707134.1"/>
</dbReference>
<name>A0A319B327_ASPVC</name>
<accession>A0A319B327</accession>
<reference evidence="1" key="1">
    <citation type="submission" date="2016-12" db="EMBL/GenBank/DDBJ databases">
        <title>The genomes of Aspergillus section Nigri reveals drivers in fungal speciation.</title>
        <authorList>
            <consortium name="DOE Joint Genome Institute"/>
            <person name="Vesth T.C."/>
            <person name="Nybo J."/>
            <person name="Theobald S."/>
            <person name="Brandl J."/>
            <person name="Frisvad J.C."/>
            <person name="Nielsen K.F."/>
            <person name="Lyhne E.K."/>
            <person name="Kogle M.E."/>
            <person name="Kuo A."/>
            <person name="Riley R."/>
            <person name="Clum A."/>
            <person name="Nolan M."/>
            <person name="Lipzen A."/>
            <person name="Salamov A."/>
            <person name="Henrissat B."/>
            <person name="Wiebenga A."/>
            <person name="De Vries R.P."/>
            <person name="Grigoriev I.V."/>
            <person name="Mortensen U.H."/>
            <person name="Andersen M.R."/>
            <person name="Baker S.E."/>
        </authorList>
    </citation>
    <scope>NUCLEOTIDE SEQUENCE [LARGE SCALE GENOMIC DNA]</scope>
    <source>
        <strain evidence="1">CBS 113365</strain>
    </source>
</reference>
<sequence>MSFAVKHLFPDEFDASPGPVIVSLPLHLAIRGRLGYYCGNEFHCCGKRGTGDANRTHHLQKAR</sequence>
<dbReference type="GeneID" id="37211726"/>
<evidence type="ECO:0000313" key="2">
    <source>
        <dbReference type="Proteomes" id="UP000248405"/>
    </source>
</evidence>
<keyword evidence="2" id="KW-1185">Reference proteome</keyword>
<dbReference type="AlphaFoldDB" id="A0A319B327"/>
<dbReference type="Proteomes" id="UP000248405">
    <property type="component" value="Unassembled WGS sequence"/>
</dbReference>
<proteinExistence type="predicted"/>